<sequence length="253" mass="26598">MLSLRSIASLALLAFSSTPQPAFASSDSAARYTVHHRFLPHPSSSTPPFIPLGQVSIKQDGSFDPLPIGAGSGSTSGGDDDTVADDDGKGWYQVALEPEGLDTLVGIEQDRWMIASTRSCYLATSRPKLTISTDSSVSTPSSKLKLSYISVTPFTSGSQGRGCPTGSNETSVSLPKTLEEVLLEIKTEVNVARSPSLSAAPVVDPSTGTVVPPEPEKSFFQKYWMYVIGVSLFLITQLGPDEPKSGGGGGAKK</sequence>
<dbReference type="Pfam" id="PF21203">
    <property type="entry name" value="ECM10"/>
    <property type="match status" value="1"/>
</dbReference>
<dbReference type="Proteomes" id="UP000092666">
    <property type="component" value="Unassembled WGS sequence"/>
</dbReference>
<keyword evidence="8" id="KW-0472">Membrane</keyword>
<comment type="similarity">
    <text evidence="2">Belongs to the EMC10 family.</text>
</comment>
<keyword evidence="5 9" id="KW-0732">Signal</keyword>
<feature type="signal peptide" evidence="9">
    <location>
        <begin position="1"/>
        <end position="24"/>
    </location>
</feature>
<dbReference type="EMBL" id="KV700138">
    <property type="protein sequence ID" value="OCF31014.1"/>
    <property type="molecule type" value="Genomic_DNA"/>
</dbReference>
<dbReference type="AlphaFoldDB" id="A0A1B9GIU7"/>
<protein>
    <recommendedName>
        <fullName evidence="3">ER membrane protein complex subunit 10</fullName>
    </recommendedName>
</protein>
<evidence type="ECO:0000256" key="6">
    <source>
        <dbReference type="ARBA" id="ARBA00022824"/>
    </source>
</evidence>
<keyword evidence="7" id="KW-1133">Transmembrane helix</keyword>
<evidence type="ECO:0000313" key="11">
    <source>
        <dbReference type="Proteomes" id="UP000092666"/>
    </source>
</evidence>
<accession>A0A1B9GIU7</accession>
<keyword evidence="6" id="KW-0256">Endoplasmic reticulum</keyword>
<evidence type="ECO:0000256" key="2">
    <source>
        <dbReference type="ARBA" id="ARBA00007695"/>
    </source>
</evidence>
<dbReference type="STRING" id="1296120.A0A1B9GIU7"/>
<organism evidence="10 11">
    <name type="scientific">Kwoniella heveanensis BCC8398</name>
    <dbReference type="NCBI Taxonomy" id="1296120"/>
    <lineage>
        <taxon>Eukaryota</taxon>
        <taxon>Fungi</taxon>
        <taxon>Dikarya</taxon>
        <taxon>Basidiomycota</taxon>
        <taxon>Agaricomycotina</taxon>
        <taxon>Tremellomycetes</taxon>
        <taxon>Tremellales</taxon>
        <taxon>Cryptococcaceae</taxon>
        <taxon>Kwoniella</taxon>
    </lineage>
</organism>
<evidence type="ECO:0000256" key="1">
    <source>
        <dbReference type="ARBA" id="ARBA00004115"/>
    </source>
</evidence>
<evidence type="ECO:0000256" key="3">
    <source>
        <dbReference type="ARBA" id="ARBA00020105"/>
    </source>
</evidence>
<evidence type="ECO:0000313" key="10">
    <source>
        <dbReference type="EMBL" id="OCF31014.1"/>
    </source>
</evidence>
<feature type="chain" id="PRO_5008627144" description="ER membrane protein complex subunit 10" evidence="9">
    <location>
        <begin position="25"/>
        <end position="253"/>
    </location>
</feature>
<evidence type="ECO:0000256" key="5">
    <source>
        <dbReference type="ARBA" id="ARBA00022729"/>
    </source>
</evidence>
<dbReference type="OrthoDB" id="1894652at2759"/>
<evidence type="ECO:0000256" key="9">
    <source>
        <dbReference type="SAM" id="SignalP"/>
    </source>
</evidence>
<keyword evidence="4" id="KW-0812">Transmembrane</keyword>
<dbReference type="GO" id="GO:0005789">
    <property type="term" value="C:endoplasmic reticulum membrane"/>
    <property type="evidence" value="ECO:0007669"/>
    <property type="project" value="UniProtKB-SubCell"/>
</dbReference>
<gene>
    <name evidence="10" type="ORF">I316_07285</name>
</gene>
<name>A0A1B9GIU7_9TREE</name>
<reference evidence="11" key="2">
    <citation type="submission" date="2013-12" db="EMBL/GenBank/DDBJ databases">
        <title>Evolution of pathogenesis and genome organization in the Tremellales.</title>
        <authorList>
            <person name="Cuomo C."/>
            <person name="Litvintseva A."/>
            <person name="Heitman J."/>
            <person name="Chen Y."/>
            <person name="Sun S."/>
            <person name="Springer D."/>
            <person name="Dromer F."/>
            <person name="Young S."/>
            <person name="Zeng Q."/>
            <person name="Chapman S."/>
            <person name="Gujja S."/>
            <person name="Saif S."/>
            <person name="Birren B."/>
        </authorList>
    </citation>
    <scope>NUCLEOTIDE SEQUENCE [LARGE SCALE GENOMIC DNA]</scope>
    <source>
        <strain evidence="11">BCC8398</strain>
    </source>
</reference>
<proteinExistence type="inferred from homology"/>
<keyword evidence="11" id="KW-1185">Reference proteome</keyword>
<evidence type="ECO:0000256" key="7">
    <source>
        <dbReference type="ARBA" id="ARBA00022989"/>
    </source>
</evidence>
<comment type="subcellular location">
    <subcellularLocation>
        <location evidence="1">Endoplasmic reticulum membrane</location>
        <topology evidence="1">Single-pass type I membrane protein</topology>
    </subcellularLocation>
</comment>
<dbReference type="PANTHER" id="PTHR21397:SF4">
    <property type="entry name" value="ER MEMBRANE PROTEIN COMPLEX SUBUNIT 10"/>
    <property type="match status" value="1"/>
</dbReference>
<evidence type="ECO:0000256" key="4">
    <source>
        <dbReference type="ARBA" id="ARBA00022692"/>
    </source>
</evidence>
<dbReference type="PANTHER" id="PTHR21397">
    <property type="entry name" value="CHROMATIN COMPLEXES SUBUNIT BAP18-RELATED"/>
    <property type="match status" value="1"/>
</dbReference>
<evidence type="ECO:0000256" key="8">
    <source>
        <dbReference type="ARBA" id="ARBA00023136"/>
    </source>
</evidence>
<reference evidence="10 11" key="1">
    <citation type="submission" date="2013-07" db="EMBL/GenBank/DDBJ databases">
        <title>The Genome Sequence of Cryptococcus heveanensis BCC8398.</title>
        <authorList>
            <consortium name="The Broad Institute Genome Sequencing Platform"/>
            <person name="Cuomo C."/>
            <person name="Litvintseva A."/>
            <person name="Chen Y."/>
            <person name="Heitman J."/>
            <person name="Sun S."/>
            <person name="Springer D."/>
            <person name="Dromer F."/>
            <person name="Young S.K."/>
            <person name="Zeng Q."/>
            <person name="Gargeya S."/>
            <person name="Fitzgerald M."/>
            <person name="Abouelleil A."/>
            <person name="Alvarado L."/>
            <person name="Berlin A.M."/>
            <person name="Chapman S.B."/>
            <person name="Dewar J."/>
            <person name="Goldberg J."/>
            <person name="Griggs A."/>
            <person name="Gujja S."/>
            <person name="Hansen M."/>
            <person name="Howarth C."/>
            <person name="Imamovic A."/>
            <person name="Larimer J."/>
            <person name="McCowan C."/>
            <person name="Murphy C."/>
            <person name="Pearson M."/>
            <person name="Priest M."/>
            <person name="Roberts A."/>
            <person name="Saif S."/>
            <person name="Shea T."/>
            <person name="Sykes S."/>
            <person name="Wortman J."/>
            <person name="Nusbaum C."/>
            <person name="Birren B."/>
        </authorList>
    </citation>
    <scope>NUCLEOTIDE SEQUENCE [LARGE SCALE GENOMIC DNA]</scope>
    <source>
        <strain evidence="10 11">BCC8398</strain>
    </source>
</reference>